<accession>A0A225VEQ8</accession>
<sequence length="264" mass="30416">MHDQLWVVATYSFNRHLLGSLYPHLLSEFETLRRAGLKLFSRLFNRAYIFKGKWFTSLITPRRIQDFTERHNIVYRKIKGKKLVSDAKSAQIEQSRLFDDGVLDPDQQYNMDESHFTIDRDDSKTLDFRGADKVKYRSIVSGREGITMCVLLRGSSDAKLLCPMLIFKNKSSNYPIQGLPDAVAGVAYRSSPSAFINNNIIQKWLQEVRCWVLERHLWMNNASGHSGVSVLALGKQLRTHIDFSRLNLMLLILCNLLIDFQSSV</sequence>
<evidence type="ECO:0008006" key="3">
    <source>
        <dbReference type="Google" id="ProtNLM"/>
    </source>
</evidence>
<proteinExistence type="predicted"/>
<evidence type="ECO:0000313" key="2">
    <source>
        <dbReference type="Proteomes" id="UP000198211"/>
    </source>
</evidence>
<dbReference type="OrthoDB" id="90297at2759"/>
<name>A0A225VEQ8_9STRA</name>
<gene>
    <name evidence="1" type="ORF">PHMEG_00024925</name>
</gene>
<reference evidence="2" key="1">
    <citation type="submission" date="2017-03" db="EMBL/GenBank/DDBJ databases">
        <title>Phytopthora megakarya and P. palmivora, two closely related causual agents of cacao black pod achieved similar genome size and gene model numbers by different mechanisms.</title>
        <authorList>
            <person name="Ali S."/>
            <person name="Shao J."/>
            <person name="Larry D.J."/>
            <person name="Kronmiller B."/>
            <person name="Shen D."/>
            <person name="Strem M.D."/>
            <person name="Melnick R.L."/>
            <person name="Guiltinan M.J."/>
            <person name="Tyler B.M."/>
            <person name="Meinhardt L.W."/>
            <person name="Bailey B.A."/>
        </authorList>
    </citation>
    <scope>NUCLEOTIDE SEQUENCE [LARGE SCALE GENOMIC DNA]</scope>
    <source>
        <strain evidence="2">zdho120</strain>
    </source>
</reference>
<comment type="caution">
    <text evidence="1">The sequence shown here is derived from an EMBL/GenBank/DDBJ whole genome shotgun (WGS) entry which is preliminary data.</text>
</comment>
<dbReference type="EMBL" id="NBNE01005569">
    <property type="protein sequence ID" value="OWZ03358.1"/>
    <property type="molecule type" value="Genomic_DNA"/>
</dbReference>
<evidence type="ECO:0000313" key="1">
    <source>
        <dbReference type="EMBL" id="OWZ03358.1"/>
    </source>
</evidence>
<protein>
    <recommendedName>
        <fullName evidence="3">DDE-1 domain-containing protein</fullName>
    </recommendedName>
</protein>
<dbReference type="Proteomes" id="UP000198211">
    <property type="component" value="Unassembled WGS sequence"/>
</dbReference>
<dbReference type="AlphaFoldDB" id="A0A225VEQ8"/>
<keyword evidence="2" id="KW-1185">Reference proteome</keyword>
<organism evidence="1 2">
    <name type="scientific">Phytophthora megakarya</name>
    <dbReference type="NCBI Taxonomy" id="4795"/>
    <lineage>
        <taxon>Eukaryota</taxon>
        <taxon>Sar</taxon>
        <taxon>Stramenopiles</taxon>
        <taxon>Oomycota</taxon>
        <taxon>Peronosporomycetes</taxon>
        <taxon>Peronosporales</taxon>
        <taxon>Peronosporaceae</taxon>
        <taxon>Phytophthora</taxon>
    </lineage>
</organism>